<dbReference type="SUPFAM" id="SSF56235">
    <property type="entry name" value="N-terminal nucleophile aminohydrolases (Ntn hydrolases)"/>
    <property type="match status" value="1"/>
</dbReference>
<dbReference type="InterPro" id="IPR033738">
    <property type="entry name" value="AsnB_N"/>
</dbReference>
<dbReference type="PANTHER" id="PTHR43284:SF1">
    <property type="entry name" value="ASPARAGINE SYNTHETASE"/>
    <property type="match status" value="1"/>
</dbReference>
<reference evidence="2" key="1">
    <citation type="submission" date="2018-05" db="EMBL/GenBank/DDBJ databases">
        <authorList>
            <person name="Lanie J.A."/>
            <person name="Ng W.-L."/>
            <person name="Kazmierczak K.M."/>
            <person name="Andrzejewski T.M."/>
            <person name="Davidsen T.M."/>
            <person name="Wayne K.J."/>
            <person name="Tettelin H."/>
            <person name="Glass J.I."/>
            <person name="Rusch D."/>
            <person name="Podicherti R."/>
            <person name="Tsui H.-C.T."/>
            <person name="Winkler M.E."/>
        </authorList>
    </citation>
    <scope>NUCLEOTIDE SEQUENCE</scope>
</reference>
<dbReference type="InterPro" id="IPR017932">
    <property type="entry name" value="GATase_2_dom"/>
</dbReference>
<feature type="non-terminal residue" evidence="2">
    <location>
        <position position="188"/>
    </location>
</feature>
<organism evidence="2">
    <name type="scientific">marine metagenome</name>
    <dbReference type="NCBI Taxonomy" id="408172"/>
    <lineage>
        <taxon>unclassified sequences</taxon>
        <taxon>metagenomes</taxon>
        <taxon>ecological metagenomes</taxon>
    </lineage>
</organism>
<dbReference type="EMBL" id="UINC01155670">
    <property type="protein sequence ID" value="SVD51660.1"/>
    <property type="molecule type" value="Genomic_DNA"/>
</dbReference>
<dbReference type="Gene3D" id="3.60.20.10">
    <property type="entry name" value="Glutamine Phosphoribosylpyrophosphate, subunit 1, domain 1"/>
    <property type="match status" value="1"/>
</dbReference>
<dbReference type="CDD" id="cd00712">
    <property type="entry name" value="AsnB"/>
    <property type="match status" value="1"/>
</dbReference>
<accession>A0A382VZ47</accession>
<dbReference type="InterPro" id="IPR051786">
    <property type="entry name" value="ASN_synthetase/amidase"/>
</dbReference>
<proteinExistence type="predicted"/>
<sequence>MCGITVSFGKSLSTKLHNQMTKDLIHRGPDSKNILPINKNLLFGHNRLKIIDLSNKANQPMTSNKCNLVFNGIIYNYLELKEELKENFYFKTTSDTEVILAAYLKWGSECFKKLIGMFSIVIWDDRLKKLIVARDRLGIKPLYYKIFKDCIYISSEVKPLLRVADYKINKNVIYNYFNFSLYEHKENT</sequence>
<feature type="domain" description="Glutamine amidotransferase type-2" evidence="1">
    <location>
        <begin position="2"/>
        <end position="188"/>
    </location>
</feature>
<dbReference type="AlphaFoldDB" id="A0A382VZ47"/>
<gene>
    <name evidence="2" type="ORF">METZ01_LOCUS404514</name>
</gene>
<protein>
    <recommendedName>
        <fullName evidence="1">Glutamine amidotransferase type-2 domain-containing protein</fullName>
    </recommendedName>
</protein>
<dbReference type="Pfam" id="PF13537">
    <property type="entry name" value="GATase_7"/>
    <property type="match status" value="1"/>
</dbReference>
<dbReference type="PROSITE" id="PS51278">
    <property type="entry name" value="GATASE_TYPE_2"/>
    <property type="match status" value="1"/>
</dbReference>
<dbReference type="InterPro" id="IPR029055">
    <property type="entry name" value="Ntn_hydrolases_N"/>
</dbReference>
<name>A0A382VZ47_9ZZZZ</name>
<dbReference type="PANTHER" id="PTHR43284">
    <property type="entry name" value="ASPARAGINE SYNTHETASE (GLUTAMINE-HYDROLYZING)"/>
    <property type="match status" value="1"/>
</dbReference>
<evidence type="ECO:0000259" key="1">
    <source>
        <dbReference type="PROSITE" id="PS51278"/>
    </source>
</evidence>
<evidence type="ECO:0000313" key="2">
    <source>
        <dbReference type="EMBL" id="SVD51660.1"/>
    </source>
</evidence>